<evidence type="ECO:0000313" key="6">
    <source>
        <dbReference type="Proteomes" id="UP000765802"/>
    </source>
</evidence>
<dbReference type="PROSITE" id="PS50932">
    <property type="entry name" value="HTH_LACI_2"/>
    <property type="match status" value="1"/>
</dbReference>
<dbReference type="InterPro" id="IPR010982">
    <property type="entry name" value="Lambda_DNA-bd_dom_sf"/>
</dbReference>
<reference evidence="5 6" key="1">
    <citation type="submission" date="2016-07" db="EMBL/GenBank/DDBJ databases">
        <title>Genome analysis of Flavihumibacter stibioxidans YS-17.</title>
        <authorList>
            <person name="Shi K."/>
            <person name="Han Y."/>
            <person name="Wang G."/>
        </authorList>
    </citation>
    <scope>NUCLEOTIDE SEQUENCE [LARGE SCALE GENOMIC DNA]</scope>
    <source>
        <strain evidence="5 6">YS-17</strain>
    </source>
</reference>
<dbReference type="InterPro" id="IPR000843">
    <property type="entry name" value="HTH_LacI"/>
</dbReference>
<dbReference type="InterPro" id="IPR046335">
    <property type="entry name" value="LacI/GalR-like_sensor"/>
</dbReference>
<dbReference type="Proteomes" id="UP000765802">
    <property type="component" value="Unassembled WGS sequence"/>
</dbReference>
<sequence length="335" mass="37709">MKKKASLKDIAQKVGVSTALVSYVLNNKKEGRISKAVAERIREVAHEMDYRTNQIARSLKTRKTQTIGLIVADISNPFFSKLARFIEDEADKKGYTVIIGSSDEYQDKFRKLMDTFLDRQVDGLIIAAGAKMEKHLHYLIDNNIPFVLVDRYFPKLHTNYVALDNFGAAYKAVNYLLEKGRKHIGMVAYDTELHHLNERKRGYLAALKDKQFPILKGRLKEVALVNSELAIERAVTALLAGKQPVDALLLSSSYIANSAVKLINSLSIKVPDELAIISFDESEALDLFYAPITYMKQPLCEMAQLATNILLDSIEKNNKVTQVNMEAELIIRQSA</sequence>
<dbReference type="InterPro" id="IPR028082">
    <property type="entry name" value="Peripla_BP_I"/>
</dbReference>
<dbReference type="CDD" id="cd19977">
    <property type="entry name" value="PBP1_EndR-like"/>
    <property type="match status" value="1"/>
</dbReference>
<dbReference type="SUPFAM" id="SSF53822">
    <property type="entry name" value="Periplasmic binding protein-like I"/>
    <property type="match status" value="1"/>
</dbReference>
<feature type="domain" description="HTH lacI-type" evidence="4">
    <location>
        <begin position="5"/>
        <end position="61"/>
    </location>
</feature>
<accession>A0ABR7MBK8</accession>
<dbReference type="PANTHER" id="PTHR30146:SF109">
    <property type="entry name" value="HTH-TYPE TRANSCRIPTIONAL REGULATOR GALS"/>
    <property type="match status" value="1"/>
</dbReference>
<keyword evidence="1" id="KW-0805">Transcription regulation</keyword>
<comment type="caution">
    <text evidence="5">The sequence shown here is derived from an EMBL/GenBank/DDBJ whole genome shotgun (WGS) entry which is preliminary data.</text>
</comment>
<evidence type="ECO:0000259" key="4">
    <source>
        <dbReference type="PROSITE" id="PS50932"/>
    </source>
</evidence>
<name>A0ABR7MBK8_9BACT</name>
<proteinExistence type="predicted"/>
<keyword evidence="2" id="KW-0238">DNA-binding</keyword>
<dbReference type="PANTHER" id="PTHR30146">
    <property type="entry name" value="LACI-RELATED TRANSCRIPTIONAL REPRESSOR"/>
    <property type="match status" value="1"/>
</dbReference>
<keyword evidence="3" id="KW-0804">Transcription</keyword>
<evidence type="ECO:0000256" key="1">
    <source>
        <dbReference type="ARBA" id="ARBA00023015"/>
    </source>
</evidence>
<evidence type="ECO:0000313" key="5">
    <source>
        <dbReference type="EMBL" id="MBC6492224.1"/>
    </source>
</evidence>
<dbReference type="Pfam" id="PF13377">
    <property type="entry name" value="Peripla_BP_3"/>
    <property type="match status" value="1"/>
</dbReference>
<keyword evidence="6" id="KW-1185">Reference proteome</keyword>
<dbReference type="Gene3D" id="1.10.260.40">
    <property type="entry name" value="lambda repressor-like DNA-binding domains"/>
    <property type="match status" value="1"/>
</dbReference>
<evidence type="ECO:0000256" key="3">
    <source>
        <dbReference type="ARBA" id="ARBA00023163"/>
    </source>
</evidence>
<dbReference type="Pfam" id="PF00356">
    <property type="entry name" value="LacI"/>
    <property type="match status" value="1"/>
</dbReference>
<dbReference type="CDD" id="cd01392">
    <property type="entry name" value="HTH_LacI"/>
    <property type="match status" value="1"/>
</dbReference>
<organism evidence="5 6">
    <name type="scientific">Flavihumibacter stibioxidans</name>
    <dbReference type="NCBI Taxonomy" id="1834163"/>
    <lineage>
        <taxon>Bacteria</taxon>
        <taxon>Pseudomonadati</taxon>
        <taxon>Bacteroidota</taxon>
        <taxon>Chitinophagia</taxon>
        <taxon>Chitinophagales</taxon>
        <taxon>Chitinophagaceae</taxon>
        <taxon>Flavihumibacter</taxon>
    </lineage>
</organism>
<dbReference type="SMART" id="SM00354">
    <property type="entry name" value="HTH_LACI"/>
    <property type="match status" value="1"/>
</dbReference>
<dbReference type="SUPFAM" id="SSF47413">
    <property type="entry name" value="lambda repressor-like DNA-binding domains"/>
    <property type="match status" value="1"/>
</dbReference>
<evidence type="ECO:0000256" key="2">
    <source>
        <dbReference type="ARBA" id="ARBA00023125"/>
    </source>
</evidence>
<dbReference type="EMBL" id="MBUA01000027">
    <property type="protein sequence ID" value="MBC6492224.1"/>
    <property type="molecule type" value="Genomic_DNA"/>
</dbReference>
<protein>
    <submittedName>
        <fullName evidence="5">LacI family transcriptional regulator</fullName>
    </submittedName>
</protein>
<gene>
    <name evidence="5" type="ORF">BC349_14275</name>
</gene>
<dbReference type="Gene3D" id="3.40.50.2300">
    <property type="match status" value="2"/>
</dbReference>